<dbReference type="Pfam" id="PF13098">
    <property type="entry name" value="Thioredoxin_2"/>
    <property type="match status" value="1"/>
</dbReference>
<proteinExistence type="predicted"/>
<dbReference type="InterPro" id="IPR051470">
    <property type="entry name" value="Thiol:disulfide_interchange"/>
</dbReference>
<comment type="caution">
    <text evidence="3">The sequence shown here is derived from an EMBL/GenBank/DDBJ whole genome shotgun (WGS) entry which is preliminary data.</text>
</comment>
<feature type="domain" description="Thioredoxin-like fold" evidence="2">
    <location>
        <begin position="84"/>
        <end position="208"/>
    </location>
</feature>
<gene>
    <name evidence="3" type="ORF">GWI33_010105</name>
</gene>
<dbReference type="InterPro" id="IPR036249">
    <property type="entry name" value="Thioredoxin-like_sf"/>
</dbReference>
<dbReference type="InterPro" id="IPR012336">
    <property type="entry name" value="Thioredoxin-like_fold"/>
</dbReference>
<evidence type="ECO:0000256" key="1">
    <source>
        <dbReference type="SAM" id="SignalP"/>
    </source>
</evidence>
<evidence type="ECO:0000259" key="2">
    <source>
        <dbReference type="Pfam" id="PF13098"/>
    </source>
</evidence>
<evidence type="ECO:0000313" key="3">
    <source>
        <dbReference type="EMBL" id="KAF7276539.1"/>
    </source>
</evidence>
<evidence type="ECO:0000313" key="4">
    <source>
        <dbReference type="Proteomes" id="UP000625711"/>
    </source>
</evidence>
<dbReference type="PANTHER" id="PTHR35272">
    <property type="entry name" value="THIOL:DISULFIDE INTERCHANGE PROTEIN DSBC-RELATED"/>
    <property type="match status" value="1"/>
</dbReference>
<dbReference type="OrthoDB" id="10494388at2759"/>
<dbReference type="AlphaFoldDB" id="A0A834MFL2"/>
<protein>
    <recommendedName>
        <fullName evidence="2">Thioredoxin-like fold domain-containing protein</fullName>
    </recommendedName>
</protein>
<keyword evidence="1" id="KW-0732">Signal</keyword>
<dbReference type="SUPFAM" id="SSF52833">
    <property type="entry name" value="Thioredoxin-like"/>
    <property type="match status" value="1"/>
</dbReference>
<reference evidence="3" key="1">
    <citation type="submission" date="2020-08" db="EMBL/GenBank/DDBJ databases">
        <title>Genome sequencing and assembly of the red palm weevil Rhynchophorus ferrugineus.</title>
        <authorList>
            <person name="Dias G.B."/>
            <person name="Bergman C.M."/>
            <person name="Manee M."/>
        </authorList>
    </citation>
    <scope>NUCLEOTIDE SEQUENCE</scope>
    <source>
        <strain evidence="3">AA-2017</strain>
        <tissue evidence="3">Whole larva</tissue>
    </source>
</reference>
<name>A0A834MFL2_RHYFE</name>
<dbReference type="Gene3D" id="3.40.30.10">
    <property type="entry name" value="Glutaredoxin"/>
    <property type="match status" value="1"/>
</dbReference>
<sequence length="212" mass="24139">MQKLLGTLVLGLFINTASFADQATLEKKPESTISRTQCESYRDNTSEKYLRNFQKKENLTEKREQALNAIDISKLPLQNAIKQVKGNGKRVIYVFSDPDCPYCKRLEQELTSVNNITIYTFMYPLTSLHPNADLIAKKIWCSDNRYEAWEDYLLHGKQPDAGTTCENPIEQNLQLGQQLEISGTPTFFLQNGQRISGGRDADKIEELLNNAL</sequence>
<organism evidence="3 4">
    <name type="scientific">Rhynchophorus ferrugineus</name>
    <name type="common">Red palm weevil</name>
    <name type="synonym">Curculio ferrugineus</name>
    <dbReference type="NCBI Taxonomy" id="354439"/>
    <lineage>
        <taxon>Eukaryota</taxon>
        <taxon>Metazoa</taxon>
        <taxon>Ecdysozoa</taxon>
        <taxon>Arthropoda</taxon>
        <taxon>Hexapoda</taxon>
        <taxon>Insecta</taxon>
        <taxon>Pterygota</taxon>
        <taxon>Neoptera</taxon>
        <taxon>Endopterygota</taxon>
        <taxon>Coleoptera</taxon>
        <taxon>Polyphaga</taxon>
        <taxon>Cucujiformia</taxon>
        <taxon>Curculionidae</taxon>
        <taxon>Dryophthorinae</taxon>
        <taxon>Rhynchophorus</taxon>
    </lineage>
</organism>
<dbReference type="Proteomes" id="UP000625711">
    <property type="component" value="Unassembled WGS sequence"/>
</dbReference>
<accession>A0A834MFL2</accession>
<dbReference type="CDD" id="cd03020">
    <property type="entry name" value="DsbA_DsbC_DsbG"/>
    <property type="match status" value="1"/>
</dbReference>
<keyword evidence="4" id="KW-1185">Reference proteome</keyword>
<feature type="chain" id="PRO_5032373516" description="Thioredoxin-like fold domain-containing protein" evidence="1">
    <location>
        <begin position="21"/>
        <end position="212"/>
    </location>
</feature>
<dbReference type="InterPro" id="IPR033954">
    <property type="entry name" value="DiS-bond_Isoase_DsbC/G"/>
</dbReference>
<dbReference type="EMBL" id="JAACXV010006089">
    <property type="protein sequence ID" value="KAF7276539.1"/>
    <property type="molecule type" value="Genomic_DNA"/>
</dbReference>
<feature type="signal peptide" evidence="1">
    <location>
        <begin position="1"/>
        <end position="20"/>
    </location>
</feature>
<dbReference type="PANTHER" id="PTHR35272:SF3">
    <property type="entry name" value="THIOL:DISULFIDE INTERCHANGE PROTEIN DSBC"/>
    <property type="match status" value="1"/>
</dbReference>